<sequence>MSTIATPFLSPNPVPWQLIGRFVWKELRRMRGFVLGVAALAVLLMLFVKSVAQPADGEQLGIFLLLFPSFGGGAFVAIGAAITAYSVEREEQTDTFLHSLPRYPLTTFVSKLLAVLLLAIVFTIALAAVGWCVGGYKWLPAETFRRMLESGITLLVEATACGLLVSVLVPRPLLAAVLACAATSFSSQVAISIAGGMGYKGDDYYQAIPARLALAAAMLVLAGVLSRRWMLGTEQVSRNRKKRKTTTPATQVDVSTALSPAMAQQTLQPVDGATRRGIVWRLAWQTWRESWKAMLAVVVGGILMMAAVEALARSSGVKSMEQLPLSVFFIPGLCGAMAFRSDHRRGQWQFLAEHAGRPRLVWLVRVAGWALYLVLLWVPFVLVASWLTSSLALRGIEHLSQLEWNNAVAADVQVSAADLSYYLVLNFSLAAFAAFAVGQLTSQLIKSEILAAGMSLFGSIAILLFGYLIIAWRLPPVWCHLPVIVGCLLATYIRAPDWLAGRHTIPRWSGTVLAVVVPLLLVVISIPTIRGWQIDRAGEEFQRFERSLAQHYDMQVSPSGTSDVPFPPVHLASRVNEYEEQQRAAEELTRQYQQVLLDIHDSQPPSDNESDDSLGAEFGASSEMQAAEMGGMEMGGFAASASSFSQGGSFEGEFSGAEFAEGGFMAGEASGGDLGEGAFDGGEFGSGENDAEEAPAAVVGSPPVVTPEQIERLVELTKEPALRMGELDPWPVEVASLLSLDAHRQVENGDLDRAWDRLLALERLKSQILHNIDGQGRYLLYSLNVASIPEDKLLLDWALAPGQTSERLQQAAADLAAIHQDYPPLDQQVLVDYVASRRALAGGVLGWQPDDDLNLALFLDQLPGEHGRAEQALDLLATMSLAYIQRTSGLMGEELRKQLLVANGYRFLNDSVEANVRSNRQWQAANSSLLASQIWNSNVGLNYRLMESLSLRINLQLQCLRLALIAYHLDHGEYPLTLEQLVPDYLPTLPLDVYSGQAFQYAPRLLEESVWGEERWNEFARQHDLAPMIWSVGRGNEEAKRFNINLDRGMPFVETDSTSASESLPFIGHDGAVAMQFMDGSAVPPSKPRFEPALLKLPRNDEYPAE</sequence>
<feature type="transmembrane region" description="Helical" evidence="2">
    <location>
        <begin position="30"/>
        <end position="48"/>
    </location>
</feature>
<reference evidence="3" key="1">
    <citation type="submission" date="2022-06" db="EMBL/GenBank/DDBJ databases">
        <title>Aeoliella straminimaris, a novel planctomycete from sediments.</title>
        <authorList>
            <person name="Vitorino I.R."/>
            <person name="Lage O.M."/>
        </authorList>
    </citation>
    <scope>NUCLEOTIDE SEQUENCE</scope>
    <source>
        <strain evidence="3">ICT_H6.2</strain>
    </source>
</reference>
<feature type="coiled-coil region" evidence="1">
    <location>
        <begin position="571"/>
        <end position="598"/>
    </location>
</feature>
<name>A0A9X2F7B9_9BACT</name>
<feature type="transmembrane region" description="Helical" evidence="2">
    <location>
        <begin position="505"/>
        <end position="526"/>
    </location>
</feature>
<organism evidence="3 4">
    <name type="scientific">Aeoliella straminimaris</name>
    <dbReference type="NCBI Taxonomy" id="2954799"/>
    <lineage>
        <taxon>Bacteria</taxon>
        <taxon>Pseudomonadati</taxon>
        <taxon>Planctomycetota</taxon>
        <taxon>Planctomycetia</taxon>
        <taxon>Pirellulales</taxon>
        <taxon>Lacipirellulaceae</taxon>
        <taxon>Aeoliella</taxon>
    </lineage>
</organism>
<protein>
    <recommendedName>
        <fullName evidence="5">ABC-2 family transporter protein</fullName>
    </recommendedName>
</protein>
<feature type="transmembrane region" description="Helical" evidence="2">
    <location>
        <begin position="291"/>
        <end position="311"/>
    </location>
</feature>
<keyword evidence="2" id="KW-0812">Transmembrane</keyword>
<feature type="transmembrane region" description="Helical" evidence="2">
    <location>
        <begin position="176"/>
        <end position="198"/>
    </location>
</feature>
<evidence type="ECO:0000256" key="2">
    <source>
        <dbReference type="SAM" id="Phobius"/>
    </source>
</evidence>
<gene>
    <name evidence="3" type="ORF">NG895_04540</name>
</gene>
<evidence type="ECO:0000313" key="4">
    <source>
        <dbReference type="Proteomes" id="UP001155241"/>
    </source>
</evidence>
<dbReference type="RefSeq" id="WP_252851263.1">
    <property type="nucleotide sequence ID" value="NZ_JAMXLR010000020.1"/>
</dbReference>
<keyword evidence="2" id="KW-0472">Membrane</keyword>
<feature type="transmembrane region" description="Helical" evidence="2">
    <location>
        <begin position="449"/>
        <end position="469"/>
    </location>
</feature>
<keyword evidence="4" id="KW-1185">Reference proteome</keyword>
<dbReference type="AlphaFoldDB" id="A0A9X2F7B9"/>
<comment type="caution">
    <text evidence="3">The sequence shown here is derived from an EMBL/GenBank/DDBJ whole genome shotgun (WGS) entry which is preliminary data.</text>
</comment>
<feature type="transmembrane region" description="Helical" evidence="2">
    <location>
        <begin position="204"/>
        <end position="225"/>
    </location>
</feature>
<feature type="transmembrane region" description="Helical" evidence="2">
    <location>
        <begin position="419"/>
        <end position="437"/>
    </location>
</feature>
<proteinExistence type="predicted"/>
<feature type="transmembrane region" description="Helical" evidence="2">
    <location>
        <begin position="475"/>
        <end position="493"/>
    </location>
</feature>
<feature type="transmembrane region" description="Helical" evidence="2">
    <location>
        <begin position="108"/>
        <end position="131"/>
    </location>
</feature>
<feature type="transmembrane region" description="Helical" evidence="2">
    <location>
        <begin position="60"/>
        <end position="87"/>
    </location>
</feature>
<evidence type="ECO:0000313" key="3">
    <source>
        <dbReference type="EMBL" id="MCO6043164.1"/>
    </source>
</evidence>
<accession>A0A9X2F7B9</accession>
<feature type="transmembrane region" description="Helical" evidence="2">
    <location>
        <begin position="151"/>
        <end position="169"/>
    </location>
</feature>
<evidence type="ECO:0008006" key="5">
    <source>
        <dbReference type="Google" id="ProtNLM"/>
    </source>
</evidence>
<dbReference type="Proteomes" id="UP001155241">
    <property type="component" value="Unassembled WGS sequence"/>
</dbReference>
<feature type="transmembrane region" description="Helical" evidence="2">
    <location>
        <begin position="323"/>
        <end position="339"/>
    </location>
</feature>
<keyword evidence="2" id="KW-1133">Transmembrane helix</keyword>
<evidence type="ECO:0000256" key="1">
    <source>
        <dbReference type="SAM" id="Coils"/>
    </source>
</evidence>
<feature type="transmembrane region" description="Helical" evidence="2">
    <location>
        <begin position="360"/>
        <end position="387"/>
    </location>
</feature>
<keyword evidence="1" id="KW-0175">Coiled coil</keyword>
<dbReference type="EMBL" id="JAMXLR010000020">
    <property type="protein sequence ID" value="MCO6043164.1"/>
    <property type="molecule type" value="Genomic_DNA"/>
</dbReference>